<name>A0A3P1YHJ0_TANFO</name>
<comment type="caution">
    <text evidence="1">The sequence shown here is derived from an EMBL/GenBank/DDBJ whole genome shotgun (WGS) entry which is preliminary data.</text>
</comment>
<dbReference type="Proteomes" id="UP000279860">
    <property type="component" value="Unassembled WGS sequence"/>
</dbReference>
<proteinExistence type="predicted"/>
<dbReference type="EMBL" id="RQYN01000083">
    <property type="protein sequence ID" value="RRD70125.1"/>
    <property type="molecule type" value="Genomic_DNA"/>
</dbReference>
<accession>A0A3P1YHJ0</accession>
<dbReference type="AlphaFoldDB" id="A0A3P1YHJ0"/>
<protein>
    <submittedName>
        <fullName evidence="1">Uncharacterized protein</fullName>
    </submittedName>
</protein>
<gene>
    <name evidence="1" type="ORF">EII41_12985</name>
</gene>
<evidence type="ECO:0000313" key="2">
    <source>
        <dbReference type="Proteomes" id="UP000279860"/>
    </source>
</evidence>
<reference evidence="1 2" key="1">
    <citation type="submission" date="2018-11" db="EMBL/GenBank/DDBJ databases">
        <title>Genomes From Bacteria Associated with the Canine Oral Cavity: a Test Case for Automated Genome-Based Taxonomic Assignment.</title>
        <authorList>
            <person name="Coil D.A."/>
            <person name="Jospin G."/>
            <person name="Darling A.E."/>
            <person name="Wallis C."/>
            <person name="Davis I.J."/>
            <person name="Harris S."/>
            <person name="Eisen J.A."/>
            <person name="Holcombe L.J."/>
            <person name="O'Flynn C."/>
        </authorList>
    </citation>
    <scope>NUCLEOTIDE SEQUENCE [LARGE SCALE GENOMIC DNA]</scope>
    <source>
        <strain evidence="1 2">OH1426_COT-023</strain>
    </source>
</reference>
<sequence>MPVFWAYPINRGFDFRMKRFVSCPEKGCQKNLRHDASHKRTKNVAQIMDIIQKINLLIIERLKTNIKP</sequence>
<organism evidence="1 2">
    <name type="scientific">Tannerella forsythia</name>
    <name type="common">Bacteroides forsythus</name>
    <dbReference type="NCBI Taxonomy" id="28112"/>
    <lineage>
        <taxon>Bacteria</taxon>
        <taxon>Pseudomonadati</taxon>
        <taxon>Bacteroidota</taxon>
        <taxon>Bacteroidia</taxon>
        <taxon>Bacteroidales</taxon>
        <taxon>Tannerellaceae</taxon>
        <taxon>Tannerella</taxon>
    </lineage>
</organism>
<evidence type="ECO:0000313" key="1">
    <source>
        <dbReference type="EMBL" id="RRD70125.1"/>
    </source>
</evidence>